<dbReference type="Pfam" id="PF22936">
    <property type="entry name" value="Pol_BBD"/>
    <property type="match status" value="1"/>
</dbReference>
<accession>A0A9J5ZWM7</accession>
<gene>
    <name evidence="2" type="ORF">H5410_016534</name>
</gene>
<evidence type="ECO:0000313" key="2">
    <source>
        <dbReference type="EMBL" id="KAG5616710.1"/>
    </source>
</evidence>
<dbReference type="InterPro" id="IPR054722">
    <property type="entry name" value="PolX-like_BBD"/>
</dbReference>
<organism evidence="2 3">
    <name type="scientific">Solanum commersonii</name>
    <name type="common">Commerson's wild potato</name>
    <name type="synonym">Commerson's nightshade</name>
    <dbReference type="NCBI Taxonomy" id="4109"/>
    <lineage>
        <taxon>Eukaryota</taxon>
        <taxon>Viridiplantae</taxon>
        <taxon>Streptophyta</taxon>
        <taxon>Embryophyta</taxon>
        <taxon>Tracheophyta</taxon>
        <taxon>Spermatophyta</taxon>
        <taxon>Magnoliopsida</taxon>
        <taxon>eudicotyledons</taxon>
        <taxon>Gunneridae</taxon>
        <taxon>Pentapetalae</taxon>
        <taxon>asterids</taxon>
        <taxon>lamiids</taxon>
        <taxon>Solanales</taxon>
        <taxon>Solanaceae</taxon>
        <taxon>Solanoideae</taxon>
        <taxon>Solaneae</taxon>
        <taxon>Solanum</taxon>
    </lineage>
</organism>
<sequence>MEKDGTVVINEKQEDSITLNNLFHVPGLRKNLFSVANVVDAGSYLPFGPHDMKFLRNIKELKANVIHTDKRVNDLYVLSASNSYIDKMSSIDTAYL</sequence>
<comment type="caution">
    <text evidence="2">The sequence shown here is derived from an EMBL/GenBank/DDBJ whole genome shotgun (WGS) entry which is preliminary data.</text>
</comment>
<dbReference type="EMBL" id="JACXVP010000003">
    <property type="protein sequence ID" value="KAG5616710.1"/>
    <property type="molecule type" value="Genomic_DNA"/>
</dbReference>
<dbReference type="Proteomes" id="UP000824120">
    <property type="component" value="Chromosome 3"/>
</dbReference>
<dbReference type="OrthoDB" id="1305579at2759"/>
<reference evidence="2 3" key="1">
    <citation type="submission" date="2020-09" db="EMBL/GenBank/DDBJ databases">
        <title>De no assembly of potato wild relative species, Solanum commersonii.</title>
        <authorList>
            <person name="Cho K."/>
        </authorList>
    </citation>
    <scope>NUCLEOTIDE SEQUENCE [LARGE SCALE GENOMIC DNA]</scope>
    <source>
        <strain evidence="2">LZ3.2</strain>
        <tissue evidence="2">Leaf</tissue>
    </source>
</reference>
<protein>
    <recommendedName>
        <fullName evidence="1">Retrovirus-related Pol polyprotein from transposon TNT 1-94-like beta-barrel domain-containing protein</fullName>
    </recommendedName>
</protein>
<evidence type="ECO:0000313" key="3">
    <source>
        <dbReference type="Proteomes" id="UP000824120"/>
    </source>
</evidence>
<dbReference type="AlphaFoldDB" id="A0A9J5ZWM7"/>
<keyword evidence="3" id="KW-1185">Reference proteome</keyword>
<name>A0A9J5ZWM7_SOLCO</name>
<proteinExistence type="predicted"/>
<feature type="domain" description="Retrovirus-related Pol polyprotein from transposon TNT 1-94-like beta-barrel" evidence="1">
    <location>
        <begin position="3"/>
        <end position="42"/>
    </location>
</feature>
<evidence type="ECO:0000259" key="1">
    <source>
        <dbReference type="Pfam" id="PF22936"/>
    </source>
</evidence>